<evidence type="ECO:0000313" key="2">
    <source>
        <dbReference type="Proteomes" id="UP000054370"/>
    </source>
</evidence>
<proteinExistence type="predicted"/>
<keyword evidence="2" id="KW-1185">Reference proteome</keyword>
<dbReference type="RefSeq" id="WP_039562269.1">
    <property type="nucleotide sequence ID" value="NZ_LMXV01000010.1"/>
</dbReference>
<dbReference type="EMBL" id="LOSH02000003">
    <property type="protein sequence ID" value="PNM76040.1"/>
    <property type="molecule type" value="Genomic_DNA"/>
</dbReference>
<gene>
    <name evidence="1" type="ORF">AL548_007655</name>
</gene>
<name>A0ABX4X0C2_VIBVL</name>
<sequence length="307" mass="35292">MNYQYDLADFKRYLNDKNSKYRVDGLIFWQNRIPLPIDLFNRIFNESSQIVSDYVYQVVASSVTFSNRESFEKALSVEVSDLPTDDLKKQASELKNWLNDKLADNSPIVRMAYEVADILGLLNFTFSVDKVSEALLHKGKKYVRLYIPSEVRAQLNLIPGCGDVGTDNTDMFGNIIADRYNIYRSGFSDALAIIFNALLEFRILCSGRGVHLQHLSIIAPLVEDIDIRFDKTRDGSLWEPGYEDDHYITLNSEHPLIRGLSEQQSKPLAELLFYIGEFENGQFSDVNKKLIENLRQSVSRSLWIKHD</sequence>
<evidence type="ECO:0000313" key="1">
    <source>
        <dbReference type="EMBL" id="PNM76040.1"/>
    </source>
</evidence>
<reference evidence="1" key="1">
    <citation type="submission" date="2017-12" db="EMBL/GenBank/DDBJ databases">
        <title>FDA dAtabase for Regulatory Grade micrObial Sequences (FDA-ARGOS): Supporting development and validation of Infectious Disease Dx tests.</title>
        <authorList>
            <person name="Hoffmann M."/>
            <person name="Allard M."/>
            <person name="Evans P."/>
            <person name="Brown E."/>
            <person name="Tallon L.J."/>
            <person name="Sadzewicz L."/>
            <person name="Sengamalay N."/>
            <person name="Ott S."/>
            <person name="Godinez A."/>
            <person name="Nagaraj S."/>
            <person name="Vavikolanu K."/>
            <person name="Aluvathingal J."/>
            <person name="Nadendla S."/>
            <person name="Hobson J."/>
            <person name="Sichtig H."/>
        </authorList>
    </citation>
    <scope>NUCLEOTIDE SEQUENCE [LARGE SCALE GENOMIC DNA]</scope>
    <source>
        <strain evidence="1">FDAARGOS_118</strain>
    </source>
</reference>
<organism evidence="1 2">
    <name type="scientific">Vibrio vulnificus</name>
    <dbReference type="NCBI Taxonomy" id="672"/>
    <lineage>
        <taxon>Bacteria</taxon>
        <taxon>Pseudomonadati</taxon>
        <taxon>Pseudomonadota</taxon>
        <taxon>Gammaproteobacteria</taxon>
        <taxon>Vibrionales</taxon>
        <taxon>Vibrionaceae</taxon>
        <taxon>Vibrio</taxon>
    </lineage>
</organism>
<protein>
    <submittedName>
        <fullName evidence="1">Uncharacterized protein</fullName>
    </submittedName>
</protein>
<dbReference type="Proteomes" id="UP000054370">
    <property type="component" value="Unassembled WGS sequence"/>
</dbReference>
<accession>A0ABX4X0C2</accession>
<comment type="caution">
    <text evidence="1">The sequence shown here is derived from an EMBL/GenBank/DDBJ whole genome shotgun (WGS) entry which is preliminary data.</text>
</comment>